<keyword evidence="1" id="KW-0862">Zinc</keyword>
<dbReference type="PANTHER" id="PTHR14991:SF0">
    <property type="entry name" value="RING FINGER PROTEIN 32"/>
    <property type="match status" value="1"/>
</dbReference>
<dbReference type="Proteomes" id="UP000318821">
    <property type="component" value="Unassembled WGS sequence"/>
</dbReference>
<evidence type="ECO:0000256" key="2">
    <source>
        <dbReference type="SAM" id="MobiDB-lite"/>
    </source>
</evidence>
<dbReference type="InterPro" id="IPR001841">
    <property type="entry name" value="Znf_RING"/>
</dbReference>
<dbReference type="EMBL" id="RHLD01000013">
    <property type="protein sequence ID" value="TPP48075.1"/>
    <property type="molecule type" value="Genomic_DNA"/>
</dbReference>
<dbReference type="GO" id="GO:0008270">
    <property type="term" value="F:zinc ion binding"/>
    <property type="evidence" value="ECO:0007669"/>
    <property type="project" value="UniProtKB-KW"/>
</dbReference>
<evidence type="ECO:0000313" key="7">
    <source>
        <dbReference type="Proteomes" id="UP000318821"/>
    </source>
</evidence>
<keyword evidence="1" id="KW-0479">Metal-binding</keyword>
<dbReference type="AlphaFoldDB" id="A0A504X6C3"/>
<dbReference type="InterPro" id="IPR013083">
    <property type="entry name" value="Znf_RING/FYVE/PHD"/>
</dbReference>
<dbReference type="InterPro" id="IPR042862">
    <property type="entry name" value="RNF32"/>
</dbReference>
<evidence type="ECO:0000313" key="6">
    <source>
        <dbReference type="Proteomes" id="UP000318447"/>
    </source>
</evidence>
<dbReference type="PROSITE" id="PS50089">
    <property type="entry name" value="ZF_RING_2"/>
    <property type="match status" value="1"/>
</dbReference>
<protein>
    <submittedName>
        <fullName evidence="4">Ring finger domain family protein</fullName>
    </submittedName>
</protein>
<dbReference type="Gene3D" id="3.30.40.10">
    <property type="entry name" value="Zinc/RING finger domain, C3HC4 (zinc finger)"/>
    <property type="match status" value="2"/>
</dbReference>
<comment type="caution">
    <text evidence="4">The sequence shown here is derived from an EMBL/GenBank/DDBJ whole genome shotgun (WGS) entry which is preliminary data.</text>
</comment>
<feature type="domain" description="RING-type" evidence="3">
    <location>
        <begin position="161"/>
        <end position="221"/>
    </location>
</feature>
<dbReference type="PANTHER" id="PTHR14991">
    <property type="entry name" value="RING FINGER PROTEIN 32"/>
    <property type="match status" value="1"/>
</dbReference>
<keyword evidence="1" id="KW-0863">Zinc-finger</keyword>
<proteinExistence type="predicted"/>
<dbReference type="Pfam" id="PF00612">
    <property type="entry name" value="IQ"/>
    <property type="match status" value="1"/>
</dbReference>
<evidence type="ECO:0000313" key="4">
    <source>
        <dbReference type="EMBL" id="TPP44522.1"/>
    </source>
</evidence>
<dbReference type="Pfam" id="PF13639">
    <property type="entry name" value="zf-RING_2"/>
    <property type="match status" value="1"/>
</dbReference>
<dbReference type="PROSITE" id="PS50096">
    <property type="entry name" value="IQ"/>
    <property type="match status" value="1"/>
</dbReference>
<organism evidence="4 6">
    <name type="scientific">Leishmania donovani</name>
    <dbReference type="NCBI Taxonomy" id="5661"/>
    <lineage>
        <taxon>Eukaryota</taxon>
        <taxon>Discoba</taxon>
        <taxon>Euglenozoa</taxon>
        <taxon>Kinetoplastea</taxon>
        <taxon>Metakinetoplastina</taxon>
        <taxon>Trypanosomatida</taxon>
        <taxon>Trypanosomatidae</taxon>
        <taxon>Leishmaniinae</taxon>
        <taxon>Leishmania</taxon>
    </lineage>
</organism>
<evidence type="ECO:0000259" key="3">
    <source>
        <dbReference type="PROSITE" id="PS50089"/>
    </source>
</evidence>
<gene>
    <name evidence="5" type="ORF">CGC20_15445</name>
    <name evidence="4" type="ORF">CGC21_6775</name>
</gene>
<evidence type="ECO:0000256" key="1">
    <source>
        <dbReference type="PROSITE-ProRule" id="PRU00175"/>
    </source>
</evidence>
<reference evidence="4" key="3">
    <citation type="submission" date="2019-02" db="EMBL/GenBank/DDBJ databases">
        <title>FDA dAtabase for Regulatory Grade micrObial Sequences (FDA-ARGOS): Supporting development and validation of Infectious Disease Dx tests.</title>
        <authorList>
            <person name="Duncan R."/>
            <person name="Fisher C."/>
            <person name="Tallon L.J."/>
            <person name="Sadzewicz L."/>
            <person name="Sengamalay N."/>
            <person name="Ott S."/>
            <person name="Godinez A."/>
            <person name="Nagaraj S."/>
            <person name="Nadendla S."/>
            <person name="Sichtig H."/>
        </authorList>
    </citation>
    <scope>NUCLEOTIDE SEQUENCE</scope>
    <source>
        <strain evidence="5">FDAARGOS_360</strain>
        <strain evidence="4">FDAARGOS_361</strain>
    </source>
</reference>
<accession>A0A504X6C3</accession>
<reference evidence="7" key="1">
    <citation type="submission" date="2019-02" db="EMBL/GenBank/DDBJ databases">
        <title>FDA dAtabase for Regulatory Grade micrObial Sequences (FDA-ARGOS): Supporting development and validation of Infectious Disease Dx tests.</title>
        <authorList>
            <person name="Duncan R."/>
            <person name="Fisher C."/>
            <person name="Tallon L."/>
            <person name="Sadzewicz L."/>
            <person name="Sengamalay N."/>
            <person name="Ott S."/>
            <person name="Godinez A."/>
            <person name="Nagaraj S."/>
            <person name="Vavikolanu K."/>
            <person name="Vyas G."/>
            <person name="Nadendla S."/>
            <person name="Aluvathingal J."/>
            <person name="Sichtig H."/>
        </authorList>
    </citation>
    <scope>NUCLEOTIDE SEQUENCE [LARGE SCALE GENOMIC DNA]</scope>
    <source>
        <strain evidence="7">FDAARGOS_360</strain>
    </source>
</reference>
<feature type="region of interest" description="Disordered" evidence="2">
    <location>
        <begin position="398"/>
        <end position="473"/>
    </location>
</feature>
<name>A0A504X6C3_LEIDO</name>
<dbReference type="VEuPathDB" id="TriTrypDB:LdBPK_352560.1"/>
<dbReference type="VEuPathDB" id="TriTrypDB:LdCL_350030500"/>
<dbReference type="SUPFAM" id="SSF57850">
    <property type="entry name" value="RING/U-box"/>
    <property type="match status" value="2"/>
</dbReference>
<feature type="region of interest" description="Disordered" evidence="2">
    <location>
        <begin position="1"/>
        <end position="27"/>
    </location>
</feature>
<dbReference type="Proteomes" id="UP000318447">
    <property type="component" value="Unassembled WGS sequence"/>
</dbReference>
<dbReference type="InterPro" id="IPR000048">
    <property type="entry name" value="IQ_motif_EF-hand-BS"/>
</dbReference>
<feature type="compositionally biased region" description="Basic residues" evidence="2">
    <location>
        <begin position="450"/>
        <end position="464"/>
    </location>
</feature>
<dbReference type="SMART" id="SM00184">
    <property type="entry name" value="RING"/>
    <property type="match status" value="2"/>
</dbReference>
<sequence length="561" mass="59713">MPSVIDAKGLPSLGPPVSNWGTNQPRTGVTRNARREKLGLWSAVALQQHFTATGGRGGLPLPLSSSASPLQKVRGVAAALGDNAGSSSGTVASDLRSHLGPAPSLAGRLHKPTLAQRMGLVPGPSPAPSADDWRVIAHRALLREHQNARDAGLPGANPSVCPICQMSYSSNRDEGQVILSCSHVFHAQCFRSFERYVRAQQRADALGVTEVIAPLACPVCRTQSYYKRIFYEGKAVAQRAAIVKVQAAVRGLLARRAYTKIRLLNNPQFRTRYVQERLARLSAAWQTFCAEQEQRRAGLQTALAVQHEMARAAFLSEEAWAELWRKAVHGPSTSSEPGSLAPPSTACALVQCPICLELIHCSQCPGTGAAAFHAGGVHRLTGEDAVAEMRMAYEARKAAQSLPSVEPKASRASAGTLAGASAKGAAPRKAVNPLTPKPGADVSVRDGKVASRRAPQHRAGRRKGFAQSTGAAPWPENENAFAALSSAQGVDAVGADEAAVVLPHSGVLLSCGHYFHAACIDCYERFNERRSLEIIAQDGRAAVAFPNRCPICRSGYIKHPM</sequence>
<dbReference type="EMBL" id="RHLC01000003">
    <property type="protein sequence ID" value="TPP44522.1"/>
    <property type="molecule type" value="Genomic_DNA"/>
</dbReference>
<reference evidence="6" key="2">
    <citation type="submission" date="2019-02" db="EMBL/GenBank/DDBJ databases">
        <title>FDA dAtabase for Regulatory Grade micrObial Sequences (FDA-ARGOS): Supporting development and validation of Infectious Disease Dx tests.</title>
        <authorList>
            <person name="Duncan R."/>
            <person name="Fisher C."/>
            <person name="Tallon L."/>
            <person name="Sadzewicz L."/>
            <person name="Sengamalay N."/>
            <person name="Ott S."/>
            <person name="Godinez A."/>
            <person name="Nagaraj S."/>
            <person name="Vavikolanu K."/>
            <person name="Nadendla S."/>
            <person name="Aluvathingal J."/>
            <person name="Sichtig H."/>
        </authorList>
    </citation>
    <scope>NUCLEOTIDE SEQUENCE [LARGE SCALE GENOMIC DNA]</scope>
    <source>
        <strain evidence="6">FDAARGOS_361</strain>
    </source>
</reference>
<dbReference type="VEuPathDB" id="TriTrypDB:LDHU3_35.3310"/>
<evidence type="ECO:0000313" key="5">
    <source>
        <dbReference type="EMBL" id="TPP48075.1"/>
    </source>
</evidence>